<evidence type="ECO:0000313" key="3">
    <source>
        <dbReference type="EMBL" id="AKK71854.1"/>
    </source>
</evidence>
<proteinExistence type="predicted"/>
<feature type="domain" description="Fido" evidence="2">
    <location>
        <begin position="140"/>
        <end position="284"/>
    </location>
</feature>
<protein>
    <recommendedName>
        <fullName evidence="2">Fido domain-containing protein</fullName>
    </recommendedName>
</protein>
<evidence type="ECO:0000313" key="4">
    <source>
        <dbReference type="Proteomes" id="UP000035213"/>
    </source>
</evidence>
<accession>A0A0G3LYY7</accession>
<dbReference type="AlphaFoldDB" id="A0A0G3LYY7"/>
<reference evidence="3 4" key="1">
    <citation type="submission" date="2014-11" db="EMBL/GenBank/DDBJ databases">
        <authorList>
            <person name="Park G.-S."/>
            <person name="Hong S.-J."/>
            <person name="Jung B.K."/>
            <person name="Khan A.R."/>
            <person name="Kwak Y."/>
            <person name="Shin J.-H."/>
        </authorList>
    </citation>
    <scope>NUCLEOTIDE SEQUENCE [LARGE SCALE GENOMIC DNA]</scope>
    <source>
        <strain evidence="3 4">DSM 27622</strain>
    </source>
</reference>
<feature type="region of interest" description="Disordered" evidence="1">
    <location>
        <begin position="45"/>
        <end position="64"/>
    </location>
</feature>
<evidence type="ECO:0000256" key="1">
    <source>
        <dbReference type="SAM" id="MobiDB-lite"/>
    </source>
</evidence>
<dbReference type="Gene3D" id="2.180.10.10">
    <property type="entry name" value="RHS repeat-associated core"/>
    <property type="match status" value="1"/>
</dbReference>
<gene>
    <name evidence="3" type="ORF">OK18_03655</name>
</gene>
<dbReference type="EMBL" id="CP009928">
    <property type="protein sequence ID" value="AKK71854.1"/>
    <property type="molecule type" value="Genomic_DNA"/>
</dbReference>
<dbReference type="RefSeq" id="WP_053327115.1">
    <property type="nucleotide sequence ID" value="NZ_CP009928.1"/>
</dbReference>
<dbReference type="PROSITE" id="PS51459">
    <property type="entry name" value="FIDO"/>
    <property type="match status" value="1"/>
</dbReference>
<evidence type="ECO:0000259" key="2">
    <source>
        <dbReference type="PROSITE" id="PS51459"/>
    </source>
</evidence>
<dbReference type="InterPro" id="IPR053737">
    <property type="entry name" value="Type_II_TA_Toxin"/>
</dbReference>
<dbReference type="PATRIC" id="fig|1324352.5.peg.789"/>
<organism evidence="3 4">
    <name type="scientific">Chryseobacterium gallinarum</name>
    <dbReference type="NCBI Taxonomy" id="1324352"/>
    <lineage>
        <taxon>Bacteria</taxon>
        <taxon>Pseudomonadati</taxon>
        <taxon>Bacteroidota</taxon>
        <taxon>Flavobacteriia</taxon>
        <taxon>Flavobacteriales</taxon>
        <taxon>Weeksellaceae</taxon>
        <taxon>Chryseobacterium group</taxon>
        <taxon>Chryseobacterium</taxon>
    </lineage>
</organism>
<dbReference type="InterPro" id="IPR003812">
    <property type="entry name" value="Fido"/>
</dbReference>
<dbReference type="Pfam" id="PF02661">
    <property type="entry name" value="Fic"/>
    <property type="match status" value="1"/>
</dbReference>
<dbReference type="Gene3D" id="1.20.120.1870">
    <property type="entry name" value="Fic/DOC protein, Fido domain"/>
    <property type="match status" value="1"/>
</dbReference>
<name>A0A0G3LYY7_CHRGL</name>
<dbReference type="NCBIfam" id="TIGR03696">
    <property type="entry name" value="Rhs_assc_core"/>
    <property type="match status" value="1"/>
</dbReference>
<sequence>MYDYGARMYMPDLGRWGVHDPLSELQFAYSPYSYVYGNPIRFNDPTGMLGEEDPPRKGSTPNNPIEIGEIKLTKNVSDSRLSFMGIQSLSAYHGSQDRLAFGIRNSKAALATEKFERNLAFTMGTFLMGGSNLVASAGWATLDAVVDYQSEETKNKIGKVKLAAILLVIARKGNGLQNLVDDIVAINKTTNGGGVLLNGSPSSAISSAMYYETAAEQSASIFKSISHGHMFMDGNKRTAVAVFEKLAKEAGIETVSRKDMLNVATQVAEGKVTDVSEIARLLTK</sequence>
<dbReference type="STRING" id="1324352.OK18_03655"/>
<dbReference type="InterPro" id="IPR022385">
    <property type="entry name" value="Rhs_assc_core"/>
</dbReference>
<dbReference type="Proteomes" id="UP000035213">
    <property type="component" value="Chromosome"/>
</dbReference>
<dbReference type="KEGG" id="cgn:OK18_03655"/>